<dbReference type="GO" id="GO:0005524">
    <property type="term" value="F:ATP binding"/>
    <property type="evidence" value="ECO:0007669"/>
    <property type="project" value="InterPro"/>
</dbReference>
<proteinExistence type="predicted"/>
<dbReference type="AlphaFoldDB" id="A0A9J6CYU2"/>
<dbReference type="SUPFAM" id="SSF52540">
    <property type="entry name" value="P-loop containing nucleoside triphosphate hydrolases"/>
    <property type="match status" value="1"/>
</dbReference>
<dbReference type="PANTHER" id="PTHR19229:SF250">
    <property type="entry name" value="ABC TRANSPORTER DOMAIN-CONTAINING PROTEIN-RELATED"/>
    <property type="match status" value="1"/>
</dbReference>
<feature type="region of interest" description="Disordered" evidence="1">
    <location>
        <begin position="502"/>
        <end position="535"/>
    </location>
</feature>
<sequence length="535" mass="58655">MTGSVASPTIGCEKSKTVLARLRCRRCCNAGGSERLVLAGALTFFATVRLATGGHDAGFLCSALPPCAVPMSLIKVVALDWSRRACRQLALERLDDTSALIAFCRTVADYKATYHEEMFAGLLRTQVDMCCEMLDADLKAQVDWSPLNPSKVHRACAEHTVGDYALVAEEVHKWYGEDYAVCGFNLALARDECFGLLGVYGCGKSSVAQMLAAHTVMSIGEAYMGAKKLSDSPRQWQSQVGFCPEEDSFLDSLSGAEMLELFARLRGVQSDKIERLVECVVSVVDLNESARQACGTYSADARRKLSIGLAIIGAPRVVILDDATRGIDTTGRQMIYEALRDLARVSASAIILTSRSTEECDMACTRVGLMAGGEIKALGSMMALRESFSTGFVVTFSLAERFTPYMIEKSDKAVSRLFPGARRVDCREGTFVYHVANSLPWSEVFSRLSAVSQCISFESVLVAQSSLDEVLLGMGRAEMAEDATVCRRAVYEMFSPHYGGDPWGRERQLKHERRQKVRERRKKDADENSTDKAAP</sequence>
<dbReference type="InterPro" id="IPR003439">
    <property type="entry name" value="ABC_transporter-like_ATP-bd"/>
</dbReference>
<keyword evidence="4" id="KW-1185">Reference proteome</keyword>
<feature type="compositionally biased region" description="Basic residues" evidence="1">
    <location>
        <begin position="510"/>
        <end position="521"/>
    </location>
</feature>
<reference evidence="3" key="1">
    <citation type="journal article" date="2020" name="Cell">
        <title>Large-Scale Comparative Analyses of Tick Genomes Elucidate Their Genetic Diversity and Vector Capacities.</title>
        <authorList>
            <consortium name="Tick Genome and Microbiome Consortium (TIGMIC)"/>
            <person name="Jia N."/>
            <person name="Wang J."/>
            <person name="Shi W."/>
            <person name="Du L."/>
            <person name="Sun Y."/>
            <person name="Zhan W."/>
            <person name="Jiang J.F."/>
            <person name="Wang Q."/>
            <person name="Zhang B."/>
            <person name="Ji P."/>
            <person name="Bell-Sakyi L."/>
            <person name="Cui X.M."/>
            <person name="Yuan T.T."/>
            <person name="Jiang B.G."/>
            <person name="Yang W.F."/>
            <person name="Lam T.T."/>
            <person name="Chang Q.C."/>
            <person name="Ding S.J."/>
            <person name="Wang X.J."/>
            <person name="Zhu J.G."/>
            <person name="Ruan X.D."/>
            <person name="Zhao L."/>
            <person name="Wei J.T."/>
            <person name="Ye R.Z."/>
            <person name="Que T.C."/>
            <person name="Du C.H."/>
            <person name="Zhou Y.H."/>
            <person name="Cheng J.X."/>
            <person name="Dai P.F."/>
            <person name="Guo W.B."/>
            <person name="Han X.H."/>
            <person name="Huang E.J."/>
            <person name="Li L.F."/>
            <person name="Wei W."/>
            <person name="Gao Y.C."/>
            <person name="Liu J.Z."/>
            <person name="Shao H.Z."/>
            <person name="Wang X."/>
            <person name="Wang C.C."/>
            <person name="Yang T.C."/>
            <person name="Huo Q.B."/>
            <person name="Li W."/>
            <person name="Chen H.Y."/>
            <person name="Chen S.E."/>
            <person name="Zhou L.G."/>
            <person name="Ni X.B."/>
            <person name="Tian J.H."/>
            <person name="Sheng Y."/>
            <person name="Liu T."/>
            <person name="Pan Y.S."/>
            <person name="Xia L.Y."/>
            <person name="Li J."/>
            <person name="Zhao F."/>
            <person name="Cao W.C."/>
        </authorList>
    </citation>
    <scope>NUCLEOTIDE SEQUENCE</scope>
    <source>
        <strain evidence="3">Rmic-2018</strain>
    </source>
</reference>
<dbReference type="GO" id="GO:0016887">
    <property type="term" value="F:ATP hydrolysis activity"/>
    <property type="evidence" value="ECO:0007669"/>
    <property type="project" value="InterPro"/>
</dbReference>
<dbReference type="GO" id="GO:0140359">
    <property type="term" value="F:ABC-type transporter activity"/>
    <property type="evidence" value="ECO:0007669"/>
    <property type="project" value="InterPro"/>
</dbReference>
<evidence type="ECO:0000313" key="3">
    <source>
        <dbReference type="EMBL" id="KAH7958046.1"/>
    </source>
</evidence>
<dbReference type="Proteomes" id="UP000821866">
    <property type="component" value="Unassembled WGS sequence"/>
</dbReference>
<evidence type="ECO:0000259" key="2">
    <source>
        <dbReference type="PROSITE" id="PS50893"/>
    </source>
</evidence>
<organism evidence="3 4">
    <name type="scientific">Rhipicephalus microplus</name>
    <name type="common">Cattle tick</name>
    <name type="synonym">Boophilus microplus</name>
    <dbReference type="NCBI Taxonomy" id="6941"/>
    <lineage>
        <taxon>Eukaryota</taxon>
        <taxon>Metazoa</taxon>
        <taxon>Ecdysozoa</taxon>
        <taxon>Arthropoda</taxon>
        <taxon>Chelicerata</taxon>
        <taxon>Arachnida</taxon>
        <taxon>Acari</taxon>
        <taxon>Parasitiformes</taxon>
        <taxon>Ixodida</taxon>
        <taxon>Ixodoidea</taxon>
        <taxon>Ixodidae</taxon>
        <taxon>Rhipicephalinae</taxon>
        <taxon>Rhipicephalus</taxon>
        <taxon>Boophilus</taxon>
    </lineage>
</organism>
<gene>
    <name evidence="3" type="ORF">HPB51_027968</name>
</gene>
<dbReference type="EMBL" id="JABSTU010004587">
    <property type="protein sequence ID" value="KAH7958046.1"/>
    <property type="molecule type" value="Genomic_DNA"/>
</dbReference>
<dbReference type="GO" id="GO:0016020">
    <property type="term" value="C:membrane"/>
    <property type="evidence" value="ECO:0007669"/>
    <property type="project" value="InterPro"/>
</dbReference>
<dbReference type="GO" id="GO:0005319">
    <property type="term" value="F:lipid transporter activity"/>
    <property type="evidence" value="ECO:0007669"/>
    <property type="project" value="TreeGrafter"/>
</dbReference>
<reference evidence="3" key="2">
    <citation type="submission" date="2021-09" db="EMBL/GenBank/DDBJ databases">
        <authorList>
            <person name="Jia N."/>
            <person name="Wang J."/>
            <person name="Shi W."/>
            <person name="Du L."/>
            <person name="Sun Y."/>
            <person name="Zhan W."/>
            <person name="Jiang J."/>
            <person name="Wang Q."/>
            <person name="Zhang B."/>
            <person name="Ji P."/>
            <person name="Sakyi L.B."/>
            <person name="Cui X."/>
            <person name="Yuan T."/>
            <person name="Jiang B."/>
            <person name="Yang W."/>
            <person name="Lam T.T.-Y."/>
            <person name="Chang Q."/>
            <person name="Ding S."/>
            <person name="Wang X."/>
            <person name="Zhu J."/>
            <person name="Ruan X."/>
            <person name="Zhao L."/>
            <person name="Wei J."/>
            <person name="Que T."/>
            <person name="Du C."/>
            <person name="Cheng J."/>
            <person name="Dai P."/>
            <person name="Han X."/>
            <person name="Huang E."/>
            <person name="Gao Y."/>
            <person name="Liu J."/>
            <person name="Shao H."/>
            <person name="Ye R."/>
            <person name="Li L."/>
            <person name="Wei W."/>
            <person name="Wang X."/>
            <person name="Wang C."/>
            <person name="Huo Q."/>
            <person name="Li W."/>
            <person name="Guo W."/>
            <person name="Chen H."/>
            <person name="Chen S."/>
            <person name="Zhou L."/>
            <person name="Zhou L."/>
            <person name="Ni X."/>
            <person name="Tian J."/>
            <person name="Zhou Y."/>
            <person name="Sheng Y."/>
            <person name="Liu T."/>
            <person name="Pan Y."/>
            <person name="Xia L."/>
            <person name="Li J."/>
            <person name="Zhao F."/>
            <person name="Cao W."/>
        </authorList>
    </citation>
    <scope>NUCLEOTIDE SEQUENCE</scope>
    <source>
        <strain evidence="3">Rmic-2018</strain>
        <tissue evidence="3">Larvae</tissue>
    </source>
</reference>
<dbReference type="PANTHER" id="PTHR19229">
    <property type="entry name" value="ATP-BINDING CASSETTE TRANSPORTER SUBFAMILY A ABCA"/>
    <property type="match status" value="1"/>
</dbReference>
<dbReference type="Gene3D" id="3.40.50.300">
    <property type="entry name" value="P-loop containing nucleotide triphosphate hydrolases"/>
    <property type="match status" value="1"/>
</dbReference>
<comment type="caution">
    <text evidence="3">The sequence shown here is derived from an EMBL/GenBank/DDBJ whole genome shotgun (WGS) entry which is preliminary data.</text>
</comment>
<protein>
    <recommendedName>
        <fullName evidence="2">ABC transporter domain-containing protein</fullName>
    </recommendedName>
</protein>
<dbReference type="PROSITE" id="PS50893">
    <property type="entry name" value="ABC_TRANSPORTER_2"/>
    <property type="match status" value="1"/>
</dbReference>
<accession>A0A9J6CYU2</accession>
<evidence type="ECO:0000313" key="4">
    <source>
        <dbReference type="Proteomes" id="UP000821866"/>
    </source>
</evidence>
<evidence type="ECO:0000256" key="1">
    <source>
        <dbReference type="SAM" id="MobiDB-lite"/>
    </source>
</evidence>
<feature type="domain" description="ABC transporter" evidence="2">
    <location>
        <begin position="166"/>
        <end position="397"/>
    </location>
</feature>
<dbReference type="VEuPathDB" id="VectorBase:LOC119185200"/>
<feature type="compositionally biased region" description="Basic and acidic residues" evidence="1">
    <location>
        <begin position="522"/>
        <end position="535"/>
    </location>
</feature>
<dbReference type="InterPro" id="IPR026082">
    <property type="entry name" value="ABCA"/>
</dbReference>
<name>A0A9J6CYU2_RHIMP</name>
<dbReference type="InterPro" id="IPR027417">
    <property type="entry name" value="P-loop_NTPase"/>
</dbReference>
<dbReference type="Pfam" id="PF00005">
    <property type="entry name" value="ABC_tran"/>
    <property type="match status" value="1"/>
</dbReference>